<protein>
    <submittedName>
        <fullName evidence="1">Uncharacterized protein</fullName>
    </submittedName>
</protein>
<proteinExistence type="predicted"/>
<gene>
    <name evidence="1" type="ORF">HZH68_013867</name>
</gene>
<dbReference type="EMBL" id="JACSDZ010000016">
    <property type="protein sequence ID" value="KAF7385437.1"/>
    <property type="molecule type" value="Genomic_DNA"/>
</dbReference>
<keyword evidence="2" id="KW-1185">Reference proteome</keyword>
<sequence>MTVINPLWFYARVHESPREFLLPYSSPSLFNITSQASRGRLCFRIIAISQQNRFASRTYDVGEEEEEEEKVVMVVEGEEDDRRRRIIGVPTAAAATAAAACN</sequence>
<organism evidence="1 2">
    <name type="scientific">Vespula germanica</name>
    <name type="common">German yellow jacket</name>
    <name type="synonym">Paravespula germanica</name>
    <dbReference type="NCBI Taxonomy" id="30212"/>
    <lineage>
        <taxon>Eukaryota</taxon>
        <taxon>Metazoa</taxon>
        <taxon>Ecdysozoa</taxon>
        <taxon>Arthropoda</taxon>
        <taxon>Hexapoda</taxon>
        <taxon>Insecta</taxon>
        <taxon>Pterygota</taxon>
        <taxon>Neoptera</taxon>
        <taxon>Endopterygota</taxon>
        <taxon>Hymenoptera</taxon>
        <taxon>Apocrita</taxon>
        <taxon>Aculeata</taxon>
        <taxon>Vespoidea</taxon>
        <taxon>Vespidae</taxon>
        <taxon>Vespinae</taxon>
        <taxon>Vespula</taxon>
    </lineage>
</organism>
<comment type="caution">
    <text evidence="1">The sequence shown here is derived from an EMBL/GenBank/DDBJ whole genome shotgun (WGS) entry which is preliminary data.</text>
</comment>
<dbReference type="Proteomes" id="UP000617340">
    <property type="component" value="Unassembled WGS sequence"/>
</dbReference>
<evidence type="ECO:0000313" key="2">
    <source>
        <dbReference type="Proteomes" id="UP000617340"/>
    </source>
</evidence>
<reference evidence="1" key="1">
    <citation type="journal article" date="2020" name="G3 (Bethesda)">
        <title>High-Quality Assemblies for Three Invasive Social Wasps from the &lt;i&gt;Vespula&lt;/i&gt; Genus.</title>
        <authorList>
            <person name="Harrop T.W.R."/>
            <person name="Guhlin J."/>
            <person name="McLaughlin G.M."/>
            <person name="Permina E."/>
            <person name="Stockwell P."/>
            <person name="Gilligan J."/>
            <person name="Le Lec M.F."/>
            <person name="Gruber M.A.M."/>
            <person name="Quinn O."/>
            <person name="Lovegrove M."/>
            <person name="Duncan E.J."/>
            <person name="Remnant E.J."/>
            <person name="Van Eeckhoven J."/>
            <person name="Graham B."/>
            <person name="Knapp R.A."/>
            <person name="Langford K.W."/>
            <person name="Kronenberg Z."/>
            <person name="Press M.O."/>
            <person name="Eacker S.M."/>
            <person name="Wilson-Rankin E.E."/>
            <person name="Purcell J."/>
            <person name="Lester P.J."/>
            <person name="Dearden P.K."/>
        </authorList>
    </citation>
    <scope>NUCLEOTIDE SEQUENCE</scope>
    <source>
        <strain evidence="1">Linc-1</strain>
    </source>
</reference>
<dbReference type="AlphaFoldDB" id="A0A834JE29"/>
<evidence type="ECO:0000313" key="1">
    <source>
        <dbReference type="EMBL" id="KAF7385437.1"/>
    </source>
</evidence>
<accession>A0A834JE29</accession>
<name>A0A834JE29_VESGE</name>